<dbReference type="GO" id="GO:0032259">
    <property type="term" value="P:methylation"/>
    <property type="evidence" value="ECO:0007669"/>
    <property type="project" value="UniProtKB-KW"/>
</dbReference>
<dbReference type="PANTHER" id="PTHR43667:SF2">
    <property type="entry name" value="FATTY ACID C-METHYL TRANSFERASE"/>
    <property type="match status" value="1"/>
</dbReference>
<proteinExistence type="predicted"/>
<keyword evidence="3" id="KW-1185">Reference proteome</keyword>
<dbReference type="KEGG" id="rhom:FRIFI_1154"/>
<dbReference type="InterPro" id="IPR050723">
    <property type="entry name" value="CFA/CMAS"/>
</dbReference>
<reference evidence="2 3" key="1">
    <citation type="submission" date="2014-09" db="EMBL/GenBank/DDBJ databases">
        <authorList>
            <person name="Hornung B.V."/>
        </authorList>
    </citation>
    <scope>NUCLEOTIDE SEQUENCE [LARGE SCALE GENOMIC DNA]</scope>
    <source>
        <strain evidence="2 3">FRIFI</strain>
    </source>
</reference>
<dbReference type="Proteomes" id="UP000245695">
    <property type="component" value="Chromosome 1"/>
</dbReference>
<keyword evidence="2" id="KW-0808">Transferase</keyword>
<protein>
    <submittedName>
        <fullName evidence="2">Methyltransferase type 11</fullName>
    </submittedName>
</protein>
<dbReference type="Pfam" id="PF13847">
    <property type="entry name" value="Methyltransf_31"/>
    <property type="match status" value="1"/>
</dbReference>
<organism evidence="2 3">
    <name type="scientific">Romboutsia hominis</name>
    <dbReference type="NCBI Taxonomy" id="1507512"/>
    <lineage>
        <taxon>Bacteria</taxon>
        <taxon>Bacillati</taxon>
        <taxon>Bacillota</taxon>
        <taxon>Clostridia</taxon>
        <taxon>Peptostreptococcales</taxon>
        <taxon>Peptostreptococcaceae</taxon>
        <taxon>Romboutsia</taxon>
    </lineage>
</organism>
<gene>
    <name evidence="2" type="ORF">FRIFI_1154</name>
</gene>
<sequence length="278" mass="32483">MENLEYWKKEWIKVGKEYILNKNTEDKNIKVWDESSKNYDETICNNRVKDVIENLKLKGYINENSEVLDIGCGTGSYSIELSKICKKVYALDYSDCMLNILKEKIKSNNIDNIEIIKANWNDINLNKENMYKKFDLVISSLNPGCYNPNSLLKINEASNKSCCYIATDGKSKDDVLEKADEFILGKRLEFCGVSDIIYPFNILYFSGYRPSIFYTGTTWKYKTSYEGSVNKLKNRYKDYLDKHEIIDKIEKFVNREIKDGTFYHESKVTLGVITWEVM</sequence>
<dbReference type="Gene3D" id="3.40.50.150">
    <property type="entry name" value="Vaccinia Virus protein VP39"/>
    <property type="match status" value="1"/>
</dbReference>
<dbReference type="InterPro" id="IPR025714">
    <property type="entry name" value="Methyltranfer_dom"/>
</dbReference>
<dbReference type="PANTHER" id="PTHR43667">
    <property type="entry name" value="CYCLOPROPANE-FATTY-ACYL-PHOSPHOLIPID SYNTHASE"/>
    <property type="match status" value="1"/>
</dbReference>
<dbReference type="GO" id="GO:0008168">
    <property type="term" value="F:methyltransferase activity"/>
    <property type="evidence" value="ECO:0007669"/>
    <property type="project" value="UniProtKB-KW"/>
</dbReference>
<dbReference type="RefSeq" id="WP_166505286.1">
    <property type="nucleotide sequence ID" value="NZ_LN650648.1"/>
</dbReference>
<dbReference type="CDD" id="cd02440">
    <property type="entry name" value="AdoMet_MTases"/>
    <property type="match status" value="1"/>
</dbReference>
<dbReference type="AlphaFoldDB" id="A0A2P2BQQ6"/>
<keyword evidence="2" id="KW-0489">Methyltransferase</keyword>
<feature type="domain" description="Methyltransferase" evidence="1">
    <location>
        <begin position="62"/>
        <end position="170"/>
    </location>
</feature>
<dbReference type="SUPFAM" id="SSF53335">
    <property type="entry name" value="S-adenosyl-L-methionine-dependent methyltransferases"/>
    <property type="match status" value="1"/>
</dbReference>
<evidence type="ECO:0000259" key="1">
    <source>
        <dbReference type="Pfam" id="PF13847"/>
    </source>
</evidence>
<dbReference type="EMBL" id="LN650648">
    <property type="protein sequence ID" value="CEI72693.1"/>
    <property type="molecule type" value="Genomic_DNA"/>
</dbReference>
<evidence type="ECO:0000313" key="3">
    <source>
        <dbReference type="Proteomes" id="UP000245695"/>
    </source>
</evidence>
<accession>A0A2P2BQQ6</accession>
<name>A0A2P2BQQ6_9FIRM</name>
<evidence type="ECO:0000313" key="2">
    <source>
        <dbReference type="EMBL" id="CEI72693.1"/>
    </source>
</evidence>
<dbReference type="InterPro" id="IPR029063">
    <property type="entry name" value="SAM-dependent_MTases_sf"/>
</dbReference>